<dbReference type="AlphaFoldDB" id="A0A8X6LMU0"/>
<name>A0A8X6LMU0_TRICU</name>
<comment type="caution">
    <text evidence="1">The sequence shown here is derived from an EMBL/GenBank/DDBJ whole genome shotgun (WGS) entry which is preliminary data.</text>
</comment>
<gene>
    <name evidence="1" type="ORF">TNCT_409861</name>
</gene>
<evidence type="ECO:0000313" key="2">
    <source>
        <dbReference type="Proteomes" id="UP000887116"/>
    </source>
</evidence>
<organism evidence="1 2">
    <name type="scientific">Trichonephila clavata</name>
    <name type="common">Joro spider</name>
    <name type="synonym">Nephila clavata</name>
    <dbReference type="NCBI Taxonomy" id="2740835"/>
    <lineage>
        <taxon>Eukaryota</taxon>
        <taxon>Metazoa</taxon>
        <taxon>Ecdysozoa</taxon>
        <taxon>Arthropoda</taxon>
        <taxon>Chelicerata</taxon>
        <taxon>Arachnida</taxon>
        <taxon>Araneae</taxon>
        <taxon>Araneomorphae</taxon>
        <taxon>Entelegynae</taxon>
        <taxon>Araneoidea</taxon>
        <taxon>Nephilidae</taxon>
        <taxon>Trichonephila</taxon>
    </lineage>
</organism>
<accession>A0A8X6LMU0</accession>
<feature type="non-terminal residue" evidence="1">
    <location>
        <position position="112"/>
    </location>
</feature>
<dbReference type="Proteomes" id="UP000887116">
    <property type="component" value="Unassembled WGS sequence"/>
</dbReference>
<sequence length="112" mass="13100">EVLESRKQLANIRVVQKNLVSVHSLPLGLNVDDRYKRINNIFKEFCTIGKFVINNQTIALHSIQGRFNIFNTLFSLNLVRATFGEILKKSPKVTHDDDRFKRIWYSSEVCYK</sequence>
<protein>
    <submittedName>
        <fullName evidence="1">Uncharacterized protein</fullName>
    </submittedName>
</protein>
<dbReference type="EMBL" id="BMAO01007178">
    <property type="protein sequence ID" value="GFR14167.1"/>
    <property type="molecule type" value="Genomic_DNA"/>
</dbReference>
<evidence type="ECO:0000313" key="1">
    <source>
        <dbReference type="EMBL" id="GFR14167.1"/>
    </source>
</evidence>
<dbReference type="OrthoDB" id="1923159at2759"/>
<proteinExistence type="predicted"/>
<reference evidence="1" key="1">
    <citation type="submission" date="2020-07" db="EMBL/GenBank/DDBJ databases">
        <title>Multicomponent nature underlies the extraordinary mechanical properties of spider dragline silk.</title>
        <authorList>
            <person name="Kono N."/>
            <person name="Nakamura H."/>
            <person name="Mori M."/>
            <person name="Yoshida Y."/>
            <person name="Ohtoshi R."/>
            <person name="Malay A.D."/>
            <person name="Moran D.A.P."/>
            <person name="Tomita M."/>
            <person name="Numata K."/>
            <person name="Arakawa K."/>
        </authorList>
    </citation>
    <scope>NUCLEOTIDE SEQUENCE</scope>
</reference>
<keyword evidence="2" id="KW-1185">Reference proteome</keyword>